<sequence>MPDSMPYYSRLFLARLLRRQNFYIPFSHMIEMHEDPSDNPLELAFSAQGIANGLCLVLPPLKSALFNMLVSVCG</sequence>
<evidence type="ECO:0000313" key="2">
    <source>
        <dbReference type="Proteomes" id="UP000092444"/>
    </source>
</evidence>
<reference evidence="1" key="1">
    <citation type="submission" date="2020-05" db="UniProtKB">
        <authorList>
            <consortium name="EnsemblMetazoa"/>
        </authorList>
    </citation>
    <scope>IDENTIFICATION</scope>
    <source>
        <strain evidence="1">Yale</strain>
    </source>
</reference>
<accession>A0A1B0FIT3</accession>
<dbReference type="EMBL" id="CCAG010004439">
    <property type="status" value="NOT_ANNOTATED_CDS"/>
    <property type="molecule type" value="Genomic_DNA"/>
</dbReference>
<dbReference type="Proteomes" id="UP000092444">
    <property type="component" value="Unassembled WGS sequence"/>
</dbReference>
<organism evidence="1 2">
    <name type="scientific">Glossina morsitans morsitans</name>
    <name type="common">Savannah tsetse fly</name>
    <dbReference type="NCBI Taxonomy" id="37546"/>
    <lineage>
        <taxon>Eukaryota</taxon>
        <taxon>Metazoa</taxon>
        <taxon>Ecdysozoa</taxon>
        <taxon>Arthropoda</taxon>
        <taxon>Hexapoda</taxon>
        <taxon>Insecta</taxon>
        <taxon>Pterygota</taxon>
        <taxon>Neoptera</taxon>
        <taxon>Endopterygota</taxon>
        <taxon>Diptera</taxon>
        <taxon>Brachycera</taxon>
        <taxon>Muscomorpha</taxon>
        <taxon>Hippoboscoidea</taxon>
        <taxon>Glossinidae</taxon>
        <taxon>Glossina</taxon>
    </lineage>
</organism>
<name>A0A1B0FIT3_GLOMM</name>
<dbReference type="VEuPathDB" id="VectorBase:GMOY003705"/>
<keyword evidence="2" id="KW-1185">Reference proteome</keyword>
<dbReference type="AlphaFoldDB" id="A0A1B0FIT3"/>
<protein>
    <submittedName>
        <fullName evidence="1">Uncharacterized protein</fullName>
    </submittedName>
</protein>
<evidence type="ECO:0000313" key="1">
    <source>
        <dbReference type="EnsemblMetazoa" id="GMOY003705-PA"/>
    </source>
</evidence>
<dbReference type="EnsemblMetazoa" id="GMOY003705-RA">
    <property type="protein sequence ID" value="GMOY003705-PA"/>
    <property type="gene ID" value="GMOY003705"/>
</dbReference>
<proteinExistence type="predicted"/>